<feature type="transmembrane region" description="Helical" evidence="7">
    <location>
        <begin position="164"/>
        <end position="183"/>
    </location>
</feature>
<evidence type="ECO:0000256" key="2">
    <source>
        <dbReference type="ARBA" id="ARBA00007400"/>
    </source>
</evidence>
<keyword evidence="5 7" id="KW-1133">Transmembrane helix</keyword>
<feature type="transmembrane region" description="Helical" evidence="7">
    <location>
        <begin position="47"/>
        <end position="72"/>
    </location>
</feature>
<organism evidence="9 10">
    <name type="scientific">Mucilaginibacter galii</name>
    <dbReference type="NCBI Taxonomy" id="2005073"/>
    <lineage>
        <taxon>Bacteria</taxon>
        <taxon>Pseudomonadati</taxon>
        <taxon>Bacteroidota</taxon>
        <taxon>Sphingobacteriia</taxon>
        <taxon>Sphingobacteriales</taxon>
        <taxon>Sphingobacteriaceae</taxon>
        <taxon>Mucilaginibacter</taxon>
    </lineage>
</organism>
<protein>
    <recommendedName>
        <fullName evidence="8">Acyltransferase 3 domain-containing protein</fullName>
    </recommendedName>
</protein>
<name>A0A917JDR5_9SPHI</name>
<evidence type="ECO:0000313" key="9">
    <source>
        <dbReference type="EMBL" id="GGI52575.1"/>
    </source>
</evidence>
<dbReference type="GO" id="GO:0009246">
    <property type="term" value="P:enterobacterial common antigen biosynthetic process"/>
    <property type="evidence" value="ECO:0007669"/>
    <property type="project" value="TreeGrafter"/>
</dbReference>
<comment type="similarity">
    <text evidence="2">Belongs to the acyltransferase 3 family.</text>
</comment>
<dbReference type="GO" id="GO:0005886">
    <property type="term" value="C:plasma membrane"/>
    <property type="evidence" value="ECO:0007669"/>
    <property type="project" value="UniProtKB-SubCell"/>
</dbReference>
<comment type="subcellular location">
    <subcellularLocation>
        <location evidence="1">Cell membrane</location>
        <topology evidence="1">Multi-pass membrane protein</topology>
    </subcellularLocation>
</comment>
<dbReference type="InterPro" id="IPR002656">
    <property type="entry name" value="Acyl_transf_3_dom"/>
</dbReference>
<dbReference type="Pfam" id="PF01757">
    <property type="entry name" value="Acyl_transf_3"/>
    <property type="match status" value="1"/>
</dbReference>
<feature type="transmembrane region" description="Helical" evidence="7">
    <location>
        <begin position="261"/>
        <end position="283"/>
    </location>
</feature>
<evidence type="ECO:0000256" key="5">
    <source>
        <dbReference type="ARBA" id="ARBA00022989"/>
    </source>
</evidence>
<gene>
    <name evidence="9" type="ORF">GCM10011425_37870</name>
</gene>
<dbReference type="PANTHER" id="PTHR40074">
    <property type="entry name" value="O-ACETYLTRANSFERASE WECH"/>
    <property type="match status" value="1"/>
</dbReference>
<keyword evidence="3" id="KW-1003">Cell membrane</keyword>
<evidence type="ECO:0000256" key="4">
    <source>
        <dbReference type="ARBA" id="ARBA00022692"/>
    </source>
</evidence>
<accession>A0A917JDR5</accession>
<feature type="transmembrane region" description="Helical" evidence="7">
    <location>
        <begin position="320"/>
        <end position="345"/>
    </location>
</feature>
<feature type="transmembrane region" description="Helical" evidence="7">
    <location>
        <begin position="189"/>
        <end position="207"/>
    </location>
</feature>
<comment type="caution">
    <text evidence="9">The sequence shown here is derived from an EMBL/GenBank/DDBJ whole genome shotgun (WGS) entry which is preliminary data.</text>
</comment>
<evidence type="ECO:0000256" key="6">
    <source>
        <dbReference type="ARBA" id="ARBA00023136"/>
    </source>
</evidence>
<feature type="transmembrane region" description="Helical" evidence="7">
    <location>
        <begin position="93"/>
        <end position="113"/>
    </location>
</feature>
<feature type="transmembrane region" description="Helical" evidence="7">
    <location>
        <begin position="223"/>
        <end position="241"/>
    </location>
</feature>
<keyword evidence="4 7" id="KW-0812">Transmembrane</keyword>
<dbReference type="RefSeq" id="WP_188418686.1">
    <property type="nucleotide sequence ID" value="NZ_BMDO01000014.1"/>
</dbReference>
<keyword evidence="10" id="KW-1185">Reference proteome</keyword>
<evidence type="ECO:0000313" key="10">
    <source>
        <dbReference type="Proteomes" id="UP000662074"/>
    </source>
</evidence>
<proteinExistence type="inferred from homology"/>
<dbReference type="GO" id="GO:0016413">
    <property type="term" value="F:O-acetyltransferase activity"/>
    <property type="evidence" value="ECO:0007669"/>
    <property type="project" value="TreeGrafter"/>
</dbReference>
<evidence type="ECO:0000256" key="7">
    <source>
        <dbReference type="SAM" id="Phobius"/>
    </source>
</evidence>
<dbReference type="AlphaFoldDB" id="A0A917JDR5"/>
<evidence type="ECO:0000259" key="8">
    <source>
        <dbReference type="Pfam" id="PF01757"/>
    </source>
</evidence>
<feature type="domain" description="Acyltransferase 3" evidence="8">
    <location>
        <begin position="16"/>
        <end position="338"/>
    </location>
</feature>
<feature type="transmembrane region" description="Helical" evidence="7">
    <location>
        <begin position="21"/>
        <end position="41"/>
    </location>
</feature>
<dbReference type="PANTHER" id="PTHR40074:SF2">
    <property type="entry name" value="O-ACETYLTRANSFERASE WECH"/>
    <property type="match status" value="1"/>
</dbReference>
<dbReference type="Proteomes" id="UP000662074">
    <property type="component" value="Unassembled WGS sequence"/>
</dbReference>
<dbReference type="EMBL" id="BMDO01000014">
    <property type="protein sequence ID" value="GGI52575.1"/>
    <property type="molecule type" value="Genomic_DNA"/>
</dbReference>
<keyword evidence="6 7" id="KW-0472">Membrane</keyword>
<feature type="transmembrane region" description="Helical" evidence="7">
    <location>
        <begin position="290"/>
        <end position="308"/>
    </location>
</feature>
<feature type="transmembrane region" description="Helical" evidence="7">
    <location>
        <begin position="139"/>
        <end position="157"/>
    </location>
</feature>
<evidence type="ECO:0000256" key="3">
    <source>
        <dbReference type="ARBA" id="ARBA00022475"/>
    </source>
</evidence>
<reference evidence="9" key="1">
    <citation type="journal article" date="2014" name="Int. J. Syst. Evol. Microbiol.">
        <title>Complete genome sequence of Corynebacterium casei LMG S-19264T (=DSM 44701T), isolated from a smear-ripened cheese.</title>
        <authorList>
            <consortium name="US DOE Joint Genome Institute (JGI-PGF)"/>
            <person name="Walter F."/>
            <person name="Albersmeier A."/>
            <person name="Kalinowski J."/>
            <person name="Ruckert C."/>
        </authorList>
    </citation>
    <scope>NUCLEOTIDE SEQUENCE</scope>
    <source>
        <strain evidence="9">CCM 8711</strain>
    </source>
</reference>
<sequence length="356" mass="41967">MEKNLINDAPKKPSYDFVDHIRCLAIMIIVAEHSLGAYAFEQQDDRYWPYIGIIQFTKFGTIAFFLLAGFLIGEKFTDYTPGQYLKRRFSSTFGPWLLWSIVYILCYVINLAVKGHMYHEESVTLANVLPFIKTTYLYTNYWFIINFMVSIALLLVFKRYLYSMIFGAVLLTFTLFYCINIHYEWIDPSHTIAILGFIFFLWLGAQLRKNWHIISAWLQRMPYWPFILCVLLAYGLSIYEIVALKQNHSRDPSNTLRFSNILYSLTTFTLFLKIGKFNFLAFLKPRETTFGIYLIHFILVVFLIPEIFRPFHLELQDQPALPFFGIKFIAFLLVYFITWGLVMLLNKTKARRLVGN</sequence>
<evidence type="ECO:0000256" key="1">
    <source>
        <dbReference type="ARBA" id="ARBA00004651"/>
    </source>
</evidence>
<reference evidence="9" key="2">
    <citation type="submission" date="2020-09" db="EMBL/GenBank/DDBJ databases">
        <authorList>
            <person name="Sun Q."/>
            <person name="Sedlacek I."/>
        </authorList>
    </citation>
    <scope>NUCLEOTIDE SEQUENCE</scope>
    <source>
        <strain evidence="9">CCM 8711</strain>
    </source>
</reference>